<feature type="compositionally biased region" description="Basic and acidic residues" evidence="1">
    <location>
        <begin position="8"/>
        <end position="17"/>
    </location>
</feature>
<feature type="transmembrane region" description="Helical" evidence="2">
    <location>
        <begin position="104"/>
        <end position="122"/>
    </location>
</feature>
<comment type="caution">
    <text evidence="3">The sequence shown here is derived from an EMBL/GenBank/DDBJ whole genome shotgun (WGS) entry which is preliminary data.</text>
</comment>
<reference evidence="3 4" key="1">
    <citation type="submission" date="2019-12" db="EMBL/GenBank/DDBJ databases">
        <authorList>
            <person name="Li J."/>
            <person name="Shi Y."/>
            <person name="Xu G."/>
            <person name="Xiao D."/>
            <person name="Ran X."/>
        </authorList>
    </citation>
    <scope>NUCLEOTIDE SEQUENCE [LARGE SCALE GENOMIC DNA]</scope>
    <source>
        <strain evidence="3 4">JCM 15915</strain>
    </source>
</reference>
<accession>A0A7K1LHN0</accession>
<dbReference type="OrthoDB" id="5244221at2"/>
<feature type="transmembrane region" description="Helical" evidence="2">
    <location>
        <begin position="134"/>
        <end position="160"/>
    </location>
</feature>
<feature type="transmembrane region" description="Helical" evidence="2">
    <location>
        <begin position="208"/>
        <end position="230"/>
    </location>
</feature>
<evidence type="ECO:0000256" key="1">
    <source>
        <dbReference type="SAM" id="MobiDB-lite"/>
    </source>
</evidence>
<dbReference type="PIRSF" id="PIRSF010219">
    <property type="entry name" value="UCP010219"/>
    <property type="match status" value="1"/>
</dbReference>
<dbReference type="AlphaFoldDB" id="A0A7K1LHN0"/>
<evidence type="ECO:0000313" key="3">
    <source>
        <dbReference type="EMBL" id="MUN54694.1"/>
    </source>
</evidence>
<dbReference type="InterPro" id="IPR016566">
    <property type="entry name" value="UCP010219"/>
</dbReference>
<evidence type="ECO:0000313" key="4">
    <source>
        <dbReference type="Proteomes" id="UP000462152"/>
    </source>
</evidence>
<evidence type="ECO:0000256" key="2">
    <source>
        <dbReference type="SAM" id="Phobius"/>
    </source>
</evidence>
<dbReference type="EMBL" id="WOGT01000002">
    <property type="protein sequence ID" value="MUN54694.1"/>
    <property type="molecule type" value="Genomic_DNA"/>
</dbReference>
<keyword evidence="2" id="KW-0472">Membrane</keyword>
<dbReference type="RefSeq" id="WP_129315801.1">
    <property type="nucleotide sequence ID" value="NZ_JBITVH010000004.1"/>
</dbReference>
<sequence>MQNNNGESSRRPDDSERPGGSPSFGQQMAAAYGKSGAFRRDEHGQIDVMHAIGGLRGLLEAVLPSIAYLVSFVITSSLGLSLAIAIGLAVVLSIIRFITGGQKIQAFSGAVGVLICAFFAHAGGKPIDYYVVGFWTNGAYAVGLALSMLVRWPLLGVVYGMLRGEDTGWRKRRERMRVYQLATGVLAAMFALRLAVQLPLFFAENLPALGITRLVMGIPLYAFCLWLTWMMTRTKESVARSEEPA</sequence>
<keyword evidence="2" id="KW-1133">Transmembrane helix</keyword>
<keyword evidence="4" id="KW-1185">Reference proteome</keyword>
<protein>
    <submittedName>
        <fullName evidence="3">DUF3159 domain-containing protein</fullName>
    </submittedName>
</protein>
<organism evidence="3 4">
    <name type="scientific">Rothia koreensis</name>
    <dbReference type="NCBI Taxonomy" id="592378"/>
    <lineage>
        <taxon>Bacteria</taxon>
        <taxon>Bacillati</taxon>
        <taxon>Actinomycetota</taxon>
        <taxon>Actinomycetes</taxon>
        <taxon>Micrococcales</taxon>
        <taxon>Micrococcaceae</taxon>
        <taxon>Rothia</taxon>
    </lineage>
</organism>
<proteinExistence type="predicted"/>
<dbReference type="Pfam" id="PF11361">
    <property type="entry name" value="DUF3159"/>
    <property type="match status" value="1"/>
</dbReference>
<gene>
    <name evidence="3" type="ORF">GMA10_05620</name>
</gene>
<name>A0A7K1LHN0_9MICC</name>
<keyword evidence="2" id="KW-0812">Transmembrane</keyword>
<feature type="transmembrane region" description="Helical" evidence="2">
    <location>
        <begin position="181"/>
        <end position="202"/>
    </location>
</feature>
<feature type="region of interest" description="Disordered" evidence="1">
    <location>
        <begin position="1"/>
        <end position="24"/>
    </location>
</feature>
<feature type="transmembrane region" description="Helical" evidence="2">
    <location>
        <begin position="66"/>
        <end position="92"/>
    </location>
</feature>
<dbReference type="Proteomes" id="UP000462152">
    <property type="component" value="Unassembled WGS sequence"/>
</dbReference>